<dbReference type="Proteomes" id="UP000799772">
    <property type="component" value="Unassembled WGS sequence"/>
</dbReference>
<proteinExistence type="predicted"/>
<organism evidence="6 7">
    <name type="scientific">Rhizodiscina lignyota</name>
    <dbReference type="NCBI Taxonomy" id="1504668"/>
    <lineage>
        <taxon>Eukaryota</taxon>
        <taxon>Fungi</taxon>
        <taxon>Dikarya</taxon>
        <taxon>Ascomycota</taxon>
        <taxon>Pezizomycotina</taxon>
        <taxon>Dothideomycetes</taxon>
        <taxon>Pleosporomycetidae</taxon>
        <taxon>Aulographales</taxon>
        <taxon>Rhizodiscinaceae</taxon>
        <taxon>Rhizodiscina</taxon>
    </lineage>
</organism>
<keyword evidence="4" id="KW-0408">Iron</keyword>
<dbReference type="Pfam" id="PF13816">
    <property type="entry name" value="Dehydratase_hem"/>
    <property type="match status" value="1"/>
</dbReference>
<keyword evidence="3" id="KW-0479">Metal-binding</keyword>
<dbReference type="OrthoDB" id="3359285at2759"/>
<sequence length="357" mass="40117">MACPVRKFPLNQPDGHEPPIPRWKLQLPEGVDRVFTTYVGVQSHNQDQATLDATQKAISAVNHWVKNPSHSPVLSEDFSVVRGDVKGSITWVAYWVDAETWKASLDALNLPQLYAQLGDARSSVGLWSEAFETPAGRLETNYSGLDYLPGLGKIPGADRQRHKLSAYWGAARDRLPGSGWDAFERVDDSVSAPPDPVPAGLGERLVGINYDNMAHIRSGQFWENTNEEEREAYETLLEPTLLKGLGYLWDTPVESGNCGLRFLRNLAPDGHELRETCGAGFFRCLEDLENWSKHHPTHKAIYTGLMKHQKKFGTTRKLRTWHEVSILKKGEAHFDYVNCQPETGSIRFLKLKKSTIV</sequence>
<dbReference type="GO" id="GO:0016829">
    <property type="term" value="F:lyase activity"/>
    <property type="evidence" value="ECO:0007669"/>
    <property type="project" value="UniProtKB-KW"/>
</dbReference>
<evidence type="ECO:0000256" key="1">
    <source>
        <dbReference type="ARBA" id="ARBA00001970"/>
    </source>
</evidence>
<evidence type="ECO:0000256" key="3">
    <source>
        <dbReference type="ARBA" id="ARBA00022723"/>
    </source>
</evidence>
<evidence type="ECO:0000256" key="4">
    <source>
        <dbReference type="ARBA" id="ARBA00023004"/>
    </source>
</evidence>
<keyword evidence="2" id="KW-0349">Heme</keyword>
<comment type="caution">
    <text evidence="6">The sequence shown here is derived from an EMBL/GenBank/DDBJ whole genome shotgun (WGS) entry which is preliminary data.</text>
</comment>
<evidence type="ECO:0000256" key="2">
    <source>
        <dbReference type="ARBA" id="ARBA00022617"/>
    </source>
</evidence>
<keyword evidence="7" id="KW-1185">Reference proteome</keyword>
<comment type="cofactor">
    <cofactor evidence="1">
        <name>heme b</name>
        <dbReference type="ChEBI" id="CHEBI:60344"/>
    </cofactor>
</comment>
<dbReference type="AlphaFoldDB" id="A0A9P4MA86"/>
<protein>
    <submittedName>
        <fullName evidence="6">Phenylacetaldoxime dehydratase family protein</fullName>
    </submittedName>
</protein>
<dbReference type="EMBL" id="ML978122">
    <property type="protein sequence ID" value="KAF2102985.1"/>
    <property type="molecule type" value="Genomic_DNA"/>
</dbReference>
<accession>A0A9P4MA86</accession>
<dbReference type="GO" id="GO:0046872">
    <property type="term" value="F:metal ion binding"/>
    <property type="evidence" value="ECO:0007669"/>
    <property type="project" value="UniProtKB-KW"/>
</dbReference>
<reference evidence="6" key="1">
    <citation type="journal article" date="2020" name="Stud. Mycol.">
        <title>101 Dothideomycetes genomes: a test case for predicting lifestyles and emergence of pathogens.</title>
        <authorList>
            <person name="Haridas S."/>
            <person name="Albert R."/>
            <person name="Binder M."/>
            <person name="Bloem J."/>
            <person name="Labutti K."/>
            <person name="Salamov A."/>
            <person name="Andreopoulos B."/>
            <person name="Baker S."/>
            <person name="Barry K."/>
            <person name="Bills G."/>
            <person name="Bluhm B."/>
            <person name="Cannon C."/>
            <person name="Castanera R."/>
            <person name="Culley D."/>
            <person name="Daum C."/>
            <person name="Ezra D."/>
            <person name="Gonzalez J."/>
            <person name="Henrissat B."/>
            <person name="Kuo A."/>
            <person name="Liang C."/>
            <person name="Lipzen A."/>
            <person name="Lutzoni F."/>
            <person name="Magnuson J."/>
            <person name="Mondo S."/>
            <person name="Nolan M."/>
            <person name="Ohm R."/>
            <person name="Pangilinan J."/>
            <person name="Park H.-J."/>
            <person name="Ramirez L."/>
            <person name="Alfaro M."/>
            <person name="Sun H."/>
            <person name="Tritt A."/>
            <person name="Yoshinaga Y."/>
            <person name="Zwiers L.-H."/>
            <person name="Turgeon B."/>
            <person name="Goodwin S."/>
            <person name="Spatafora J."/>
            <person name="Crous P."/>
            <person name="Grigoriev I."/>
        </authorList>
    </citation>
    <scope>NUCLEOTIDE SEQUENCE</scope>
    <source>
        <strain evidence="6">CBS 133067</strain>
    </source>
</reference>
<keyword evidence="5" id="KW-0456">Lyase</keyword>
<evidence type="ECO:0000313" key="7">
    <source>
        <dbReference type="Proteomes" id="UP000799772"/>
    </source>
</evidence>
<evidence type="ECO:0000256" key="5">
    <source>
        <dbReference type="ARBA" id="ARBA00023239"/>
    </source>
</evidence>
<dbReference type="InterPro" id="IPR025702">
    <property type="entry name" value="OXD"/>
</dbReference>
<name>A0A9P4MA86_9PEZI</name>
<gene>
    <name evidence="6" type="ORF">NA57DRAFT_71966</name>
</gene>
<evidence type="ECO:0000313" key="6">
    <source>
        <dbReference type="EMBL" id="KAF2102985.1"/>
    </source>
</evidence>